<gene>
    <name evidence="1" type="ORF">HPB50_004606</name>
</gene>
<dbReference type="Proteomes" id="UP000821845">
    <property type="component" value="Chromosome 1"/>
</dbReference>
<evidence type="ECO:0000313" key="1">
    <source>
        <dbReference type="EMBL" id="KAH6944724.1"/>
    </source>
</evidence>
<accession>A0ACB7TIQ3</accession>
<dbReference type="EMBL" id="CM023481">
    <property type="protein sequence ID" value="KAH6944724.1"/>
    <property type="molecule type" value="Genomic_DNA"/>
</dbReference>
<sequence length="134" mass="13910">MAAQIREKSDRRERRQQRERDPGRALGSDSEVIVSASSCSVILVFDPAAAATCHDRAPGPDHDSTPRDGGAAAAAAAASALSEPVRLLFSARASLLSIVEPCLAGVFASAAGAFKGSPSAGRLPPYARVNDRRP</sequence>
<proteinExistence type="predicted"/>
<protein>
    <submittedName>
        <fullName evidence="1">Uncharacterized protein</fullName>
    </submittedName>
</protein>
<keyword evidence="2" id="KW-1185">Reference proteome</keyword>
<name>A0ACB7TIQ3_HYAAI</name>
<organism evidence="1 2">
    <name type="scientific">Hyalomma asiaticum</name>
    <name type="common">Tick</name>
    <dbReference type="NCBI Taxonomy" id="266040"/>
    <lineage>
        <taxon>Eukaryota</taxon>
        <taxon>Metazoa</taxon>
        <taxon>Ecdysozoa</taxon>
        <taxon>Arthropoda</taxon>
        <taxon>Chelicerata</taxon>
        <taxon>Arachnida</taxon>
        <taxon>Acari</taxon>
        <taxon>Parasitiformes</taxon>
        <taxon>Ixodida</taxon>
        <taxon>Ixodoidea</taxon>
        <taxon>Ixodidae</taxon>
        <taxon>Hyalomminae</taxon>
        <taxon>Hyalomma</taxon>
    </lineage>
</organism>
<reference evidence="1" key="1">
    <citation type="submission" date="2020-05" db="EMBL/GenBank/DDBJ databases">
        <title>Large-scale comparative analyses of tick genomes elucidate their genetic diversity and vector capacities.</title>
        <authorList>
            <person name="Jia N."/>
            <person name="Wang J."/>
            <person name="Shi W."/>
            <person name="Du L."/>
            <person name="Sun Y."/>
            <person name="Zhan W."/>
            <person name="Jiang J."/>
            <person name="Wang Q."/>
            <person name="Zhang B."/>
            <person name="Ji P."/>
            <person name="Sakyi L.B."/>
            <person name="Cui X."/>
            <person name="Yuan T."/>
            <person name="Jiang B."/>
            <person name="Yang W."/>
            <person name="Lam T.T.-Y."/>
            <person name="Chang Q."/>
            <person name="Ding S."/>
            <person name="Wang X."/>
            <person name="Zhu J."/>
            <person name="Ruan X."/>
            <person name="Zhao L."/>
            <person name="Wei J."/>
            <person name="Que T."/>
            <person name="Du C."/>
            <person name="Cheng J."/>
            <person name="Dai P."/>
            <person name="Han X."/>
            <person name="Huang E."/>
            <person name="Gao Y."/>
            <person name="Liu J."/>
            <person name="Shao H."/>
            <person name="Ye R."/>
            <person name="Li L."/>
            <person name="Wei W."/>
            <person name="Wang X."/>
            <person name="Wang C."/>
            <person name="Yang T."/>
            <person name="Huo Q."/>
            <person name="Li W."/>
            <person name="Guo W."/>
            <person name="Chen H."/>
            <person name="Zhou L."/>
            <person name="Ni X."/>
            <person name="Tian J."/>
            <person name="Zhou Y."/>
            <person name="Sheng Y."/>
            <person name="Liu T."/>
            <person name="Pan Y."/>
            <person name="Xia L."/>
            <person name="Li J."/>
            <person name="Zhao F."/>
            <person name="Cao W."/>
        </authorList>
    </citation>
    <scope>NUCLEOTIDE SEQUENCE</scope>
    <source>
        <strain evidence="1">Hyas-2018</strain>
    </source>
</reference>
<comment type="caution">
    <text evidence="1">The sequence shown here is derived from an EMBL/GenBank/DDBJ whole genome shotgun (WGS) entry which is preliminary data.</text>
</comment>
<evidence type="ECO:0000313" key="2">
    <source>
        <dbReference type="Proteomes" id="UP000821845"/>
    </source>
</evidence>